<keyword evidence="2 6" id="KW-0227">DNA damage</keyword>
<dbReference type="GO" id="GO:0005524">
    <property type="term" value="F:ATP binding"/>
    <property type="evidence" value="ECO:0007669"/>
    <property type="project" value="InterPro"/>
</dbReference>
<dbReference type="AlphaFoldDB" id="A0A1G2DX65"/>
<dbReference type="GO" id="GO:0000400">
    <property type="term" value="F:four-way junction DNA binding"/>
    <property type="evidence" value="ECO:0007669"/>
    <property type="project" value="UniProtKB-UniRule"/>
</dbReference>
<keyword evidence="9" id="KW-0547">Nucleotide-binding</keyword>
<dbReference type="Gene3D" id="1.10.150.20">
    <property type="entry name" value="5' to 3' exonuclease, C-terminal subdomain"/>
    <property type="match status" value="1"/>
</dbReference>
<reference evidence="9 10" key="1">
    <citation type="journal article" date="2016" name="Nat. Commun.">
        <title>Thousands of microbial genomes shed light on interconnected biogeochemical processes in an aquifer system.</title>
        <authorList>
            <person name="Anantharaman K."/>
            <person name="Brown C.T."/>
            <person name="Hug L.A."/>
            <person name="Sharon I."/>
            <person name="Castelle C.J."/>
            <person name="Probst A.J."/>
            <person name="Thomas B.C."/>
            <person name="Singh A."/>
            <person name="Wilkins M.J."/>
            <person name="Karaoz U."/>
            <person name="Brodie E.L."/>
            <person name="Williams K.H."/>
            <person name="Hubbard S.S."/>
            <person name="Banfield J.F."/>
        </authorList>
    </citation>
    <scope>NUCLEOTIDE SEQUENCE [LARGE SCALE GENOMIC DNA]</scope>
</reference>
<dbReference type="Pfam" id="PF01330">
    <property type="entry name" value="RuvA_N"/>
    <property type="match status" value="1"/>
</dbReference>
<keyword evidence="9" id="KW-0067">ATP-binding</keyword>
<proteinExistence type="inferred from homology"/>
<dbReference type="SUPFAM" id="SSF47781">
    <property type="entry name" value="RuvA domain 2-like"/>
    <property type="match status" value="1"/>
</dbReference>
<dbReference type="Pfam" id="PF14520">
    <property type="entry name" value="HHH_5"/>
    <property type="match status" value="1"/>
</dbReference>
<dbReference type="InterPro" id="IPR011114">
    <property type="entry name" value="RuvA_C"/>
</dbReference>
<dbReference type="InterPro" id="IPR000085">
    <property type="entry name" value="RuvA"/>
</dbReference>
<dbReference type="InterPro" id="IPR013849">
    <property type="entry name" value="DNA_helicase_Holl-junc_RuvA_I"/>
</dbReference>
<feature type="domain" description="DNA helicase Holliday junction RuvA type" evidence="7">
    <location>
        <begin position="1"/>
        <end position="62"/>
    </location>
</feature>
<feature type="region of interest" description="Domain III" evidence="6">
    <location>
        <begin position="147"/>
        <end position="190"/>
    </location>
</feature>
<dbReference type="EMBL" id="MHLW01000030">
    <property type="protein sequence ID" value="OGZ17631.1"/>
    <property type="molecule type" value="Genomic_DNA"/>
</dbReference>
<evidence type="ECO:0000256" key="1">
    <source>
        <dbReference type="ARBA" id="ARBA00022490"/>
    </source>
</evidence>
<dbReference type="GO" id="GO:0009379">
    <property type="term" value="C:Holliday junction helicase complex"/>
    <property type="evidence" value="ECO:0007669"/>
    <property type="project" value="InterPro"/>
</dbReference>
<organism evidence="9 10">
    <name type="scientific">Candidatus Nealsonbacteria bacterium RBG_13_37_56</name>
    <dbReference type="NCBI Taxonomy" id="1801661"/>
    <lineage>
        <taxon>Bacteria</taxon>
        <taxon>Candidatus Nealsoniibacteriota</taxon>
    </lineage>
</organism>
<protein>
    <recommendedName>
        <fullName evidence="6">Holliday junction branch migration complex subunit RuvA</fullName>
    </recommendedName>
</protein>
<dbReference type="GO" id="GO:0009378">
    <property type="term" value="F:four-way junction helicase activity"/>
    <property type="evidence" value="ECO:0007669"/>
    <property type="project" value="InterPro"/>
</dbReference>
<comment type="domain">
    <text evidence="6">Has three domains with a flexible linker between the domains II and III and assumes an 'L' shape. Domain III is highly mobile and contacts RuvB.</text>
</comment>
<name>A0A1G2DX65_9BACT</name>
<dbReference type="Pfam" id="PF07499">
    <property type="entry name" value="RuvA_C"/>
    <property type="match status" value="1"/>
</dbReference>
<evidence type="ECO:0000313" key="9">
    <source>
        <dbReference type="EMBL" id="OGZ17631.1"/>
    </source>
</evidence>
<comment type="subunit">
    <text evidence="6">Homotetramer. Forms an RuvA(8)-RuvB(12)-Holliday junction (HJ) complex. HJ DNA is sandwiched between 2 RuvA tetramers; dsDNA enters through RuvA and exits via RuvB. An RuvB hexamer assembles on each DNA strand where it exits the tetramer. Each RuvB hexamer is contacted by two RuvA subunits (via domain III) on 2 adjacent RuvB subunits; this complex drives branch migration. In the full resolvosome a probable DNA-RuvA(4)-RuvB(12)-RuvC(2) complex forms which resolves the HJ.</text>
</comment>
<dbReference type="InterPro" id="IPR010994">
    <property type="entry name" value="RuvA_2-like"/>
</dbReference>
<dbReference type="SUPFAM" id="SSF46929">
    <property type="entry name" value="DNA helicase RuvA subunit, C-terminal domain"/>
    <property type="match status" value="1"/>
</dbReference>
<evidence type="ECO:0000256" key="3">
    <source>
        <dbReference type="ARBA" id="ARBA00023125"/>
    </source>
</evidence>
<comment type="caution">
    <text evidence="9">The sequence shown here is derived from an EMBL/GenBank/DDBJ whole genome shotgun (WGS) entry which is preliminary data.</text>
</comment>
<dbReference type="InterPro" id="IPR012340">
    <property type="entry name" value="NA-bd_OB-fold"/>
</dbReference>
<keyword evidence="9" id="KW-0347">Helicase</keyword>
<evidence type="ECO:0000256" key="6">
    <source>
        <dbReference type="HAMAP-Rule" id="MF_00031"/>
    </source>
</evidence>
<keyword evidence="3 6" id="KW-0238">DNA-binding</keyword>
<dbReference type="GO" id="GO:0048476">
    <property type="term" value="C:Holliday junction resolvase complex"/>
    <property type="evidence" value="ECO:0007669"/>
    <property type="project" value="UniProtKB-UniRule"/>
</dbReference>
<keyword evidence="9" id="KW-0378">Hydrolase</keyword>
<keyword evidence="1 6" id="KW-0963">Cytoplasm</keyword>
<feature type="region of interest" description="Domain I" evidence="6">
    <location>
        <begin position="1"/>
        <end position="64"/>
    </location>
</feature>
<evidence type="ECO:0000256" key="2">
    <source>
        <dbReference type="ARBA" id="ARBA00022763"/>
    </source>
</evidence>
<sequence length="190" mass="20993">MIAYLDGKIIIKKEKFIILDVNGIGYKVFLSKKSLAKIPEIASSLRLFCFLNVKENIMDLYGFLNYKEMEFFEILDSIRGVGPKAALEISSLGSLEDIKEKILSKQNVFEGISGIGKKKAMTIMLELTGKIKDMPEASAPLSGASADEAEEGLVGLGFSHQEARQSLVKISKDIKGSEERIKQALKFLGR</sequence>
<keyword evidence="5 6" id="KW-0234">DNA repair</keyword>
<dbReference type="HAMAP" id="MF_00031">
    <property type="entry name" value="DNA_HJ_migration_RuvA"/>
    <property type="match status" value="1"/>
</dbReference>
<dbReference type="GO" id="GO:0006310">
    <property type="term" value="P:DNA recombination"/>
    <property type="evidence" value="ECO:0007669"/>
    <property type="project" value="UniProtKB-UniRule"/>
</dbReference>
<gene>
    <name evidence="6" type="primary">ruvA</name>
    <name evidence="9" type="ORF">A2V72_01510</name>
</gene>
<dbReference type="Gene3D" id="1.10.8.10">
    <property type="entry name" value="DNA helicase RuvA subunit, C-terminal domain"/>
    <property type="match status" value="1"/>
</dbReference>
<evidence type="ECO:0000256" key="4">
    <source>
        <dbReference type="ARBA" id="ARBA00023172"/>
    </source>
</evidence>
<evidence type="ECO:0000259" key="8">
    <source>
        <dbReference type="Pfam" id="PF07499"/>
    </source>
</evidence>
<accession>A0A1G2DX65</accession>
<evidence type="ECO:0000256" key="5">
    <source>
        <dbReference type="ARBA" id="ARBA00023204"/>
    </source>
</evidence>
<keyword evidence="4 6" id="KW-0233">DNA recombination</keyword>
<dbReference type="NCBIfam" id="TIGR00084">
    <property type="entry name" value="ruvA"/>
    <property type="match status" value="1"/>
</dbReference>
<feature type="domain" description="Holliday junction DNA helicase RuvA C-terminal" evidence="8">
    <location>
        <begin position="146"/>
        <end position="188"/>
    </location>
</feature>
<comment type="subcellular location">
    <subcellularLocation>
        <location evidence="6">Cytoplasm</location>
    </subcellularLocation>
</comment>
<dbReference type="InterPro" id="IPR036267">
    <property type="entry name" value="RuvA_C_sf"/>
</dbReference>
<dbReference type="GO" id="GO:0006281">
    <property type="term" value="P:DNA repair"/>
    <property type="evidence" value="ECO:0007669"/>
    <property type="project" value="UniProtKB-UniRule"/>
</dbReference>
<dbReference type="CDD" id="cd14332">
    <property type="entry name" value="UBA_RuvA_C"/>
    <property type="match status" value="1"/>
</dbReference>
<evidence type="ECO:0000313" key="10">
    <source>
        <dbReference type="Proteomes" id="UP000178893"/>
    </source>
</evidence>
<dbReference type="GO" id="GO:0005737">
    <property type="term" value="C:cytoplasm"/>
    <property type="evidence" value="ECO:0007669"/>
    <property type="project" value="UniProtKB-SubCell"/>
</dbReference>
<comment type="function">
    <text evidence="6">The RuvA-RuvB-RuvC complex processes Holliday junction (HJ) DNA during genetic recombination and DNA repair, while the RuvA-RuvB complex plays an important role in the rescue of blocked DNA replication forks via replication fork reversal (RFR). RuvA specifically binds to HJ cruciform DNA, conferring on it an open structure. The RuvB hexamer acts as an ATP-dependent pump, pulling dsDNA into and through the RuvAB complex. HJ branch migration allows RuvC to scan DNA until it finds its consensus sequence, where it cleaves and resolves the cruciform DNA.</text>
</comment>
<comment type="similarity">
    <text evidence="6">Belongs to the RuvA family.</text>
</comment>
<evidence type="ECO:0000259" key="7">
    <source>
        <dbReference type="Pfam" id="PF01330"/>
    </source>
</evidence>
<comment type="caution">
    <text evidence="6">Lacks conserved residue(s) required for the propagation of feature annotation.</text>
</comment>
<dbReference type="Proteomes" id="UP000178893">
    <property type="component" value="Unassembled WGS sequence"/>
</dbReference>
<dbReference type="Gene3D" id="2.40.50.140">
    <property type="entry name" value="Nucleic acid-binding proteins"/>
    <property type="match status" value="1"/>
</dbReference>
<dbReference type="SUPFAM" id="SSF50249">
    <property type="entry name" value="Nucleic acid-binding proteins"/>
    <property type="match status" value="1"/>
</dbReference>